<dbReference type="FunFam" id="3.30.870.10:FF:000004">
    <property type="entry name" value="protein FAM83H isoform X2"/>
    <property type="match status" value="1"/>
</dbReference>
<feature type="compositionally biased region" description="Low complexity" evidence="5">
    <location>
        <begin position="453"/>
        <end position="467"/>
    </location>
</feature>
<dbReference type="GO" id="GO:1902480">
    <property type="term" value="P:protein localization to mitotic spindle"/>
    <property type="evidence" value="ECO:0007669"/>
    <property type="project" value="TreeGrafter"/>
</dbReference>
<organism evidence="7 8">
    <name type="scientific">Triplophysa tibetana</name>
    <dbReference type="NCBI Taxonomy" id="1572043"/>
    <lineage>
        <taxon>Eukaryota</taxon>
        <taxon>Metazoa</taxon>
        <taxon>Chordata</taxon>
        <taxon>Craniata</taxon>
        <taxon>Vertebrata</taxon>
        <taxon>Euteleostomi</taxon>
        <taxon>Actinopterygii</taxon>
        <taxon>Neopterygii</taxon>
        <taxon>Teleostei</taxon>
        <taxon>Ostariophysi</taxon>
        <taxon>Cypriniformes</taxon>
        <taxon>Nemacheilidae</taxon>
        <taxon>Triplophysa</taxon>
    </lineage>
</organism>
<dbReference type="Pfam" id="PF07894">
    <property type="entry name" value="SACK1"/>
    <property type="match status" value="1"/>
</dbReference>
<comment type="caution">
    <text evidence="7">The sequence shown here is derived from an EMBL/GenBank/DDBJ whole genome shotgun (WGS) entry which is preliminary data.</text>
</comment>
<protein>
    <submittedName>
        <fullName evidence="7">Protein FAM83D</fullName>
    </submittedName>
</protein>
<gene>
    <name evidence="7" type="ORF">E1301_Tti010551</name>
</gene>
<evidence type="ECO:0000256" key="5">
    <source>
        <dbReference type="SAM" id="MobiDB-lite"/>
    </source>
</evidence>
<evidence type="ECO:0000256" key="1">
    <source>
        <dbReference type="ARBA" id="ARBA00004245"/>
    </source>
</evidence>
<feature type="region of interest" description="Disordered" evidence="5">
    <location>
        <begin position="453"/>
        <end position="486"/>
    </location>
</feature>
<feature type="region of interest" description="Disordered" evidence="5">
    <location>
        <begin position="313"/>
        <end position="373"/>
    </location>
</feature>
<evidence type="ECO:0000259" key="6">
    <source>
        <dbReference type="Pfam" id="PF07894"/>
    </source>
</evidence>
<dbReference type="EMBL" id="SOYY01000019">
    <property type="protein sequence ID" value="KAA0707690.1"/>
    <property type="molecule type" value="Genomic_DNA"/>
</dbReference>
<dbReference type="AlphaFoldDB" id="A0A5A9NDJ1"/>
<evidence type="ECO:0000256" key="2">
    <source>
        <dbReference type="ARBA" id="ARBA00006937"/>
    </source>
</evidence>
<dbReference type="InterPro" id="IPR050944">
    <property type="entry name" value="FAM83"/>
</dbReference>
<comment type="subcellular location">
    <subcellularLocation>
        <location evidence="1">Cytoplasm</location>
        <location evidence="1">Cytoskeleton</location>
    </subcellularLocation>
</comment>
<dbReference type="GO" id="GO:0070372">
    <property type="term" value="P:regulation of ERK1 and ERK2 cascade"/>
    <property type="evidence" value="ECO:0007669"/>
    <property type="project" value="TreeGrafter"/>
</dbReference>
<dbReference type="GO" id="GO:0019901">
    <property type="term" value="F:protein kinase binding"/>
    <property type="evidence" value="ECO:0007669"/>
    <property type="project" value="TreeGrafter"/>
</dbReference>
<dbReference type="GO" id="GO:1902808">
    <property type="term" value="P:positive regulation of cell cycle G1/S phase transition"/>
    <property type="evidence" value="ECO:0007669"/>
    <property type="project" value="TreeGrafter"/>
</dbReference>
<evidence type="ECO:0000313" key="8">
    <source>
        <dbReference type="Proteomes" id="UP000324632"/>
    </source>
</evidence>
<dbReference type="PANTHER" id="PTHR16181">
    <property type="entry name" value="PROTEIN FAM83A-RELATED"/>
    <property type="match status" value="1"/>
</dbReference>
<dbReference type="GO" id="GO:0007165">
    <property type="term" value="P:signal transduction"/>
    <property type="evidence" value="ECO:0007669"/>
    <property type="project" value="TreeGrafter"/>
</dbReference>
<comment type="similarity">
    <text evidence="2">Belongs to the FAM83 family.</text>
</comment>
<evidence type="ECO:0000256" key="3">
    <source>
        <dbReference type="ARBA" id="ARBA00022490"/>
    </source>
</evidence>
<proteinExistence type="inferred from homology"/>
<feature type="domain" description="Scaffolding anchor of CK1" evidence="6">
    <location>
        <begin position="23"/>
        <end position="292"/>
    </location>
</feature>
<keyword evidence="3" id="KW-0963">Cytoplasm</keyword>
<dbReference type="PANTHER" id="PTHR16181:SF29">
    <property type="entry name" value="PROTEIN FAM83A-RELATED"/>
    <property type="match status" value="1"/>
</dbReference>
<keyword evidence="4" id="KW-0206">Cytoskeleton</keyword>
<keyword evidence="8" id="KW-1185">Reference proteome</keyword>
<dbReference type="Proteomes" id="UP000324632">
    <property type="component" value="Chromosome 19"/>
</dbReference>
<dbReference type="OrthoDB" id="9882762at2759"/>
<dbReference type="GO" id="GO:0032006">
    <property type="term" value="P:regulation of TOR signaling"/>
    <property type="evidence" value="ECO:0007669"/>
    <property type="project" value="TreeGrafter"/>
</dbReference>
<evidence type="ECO:0000313" key="7">
    <source>
        <dbReference type="EMBL" id="KAA0707690.1"/>
    </source>
</evidence>
<dbReference type="Gene3D" id="3.30.870.10">
    <property type="entry name" value="Endonuclease Chain A"/>
    <property type="match status" value="1"/>
</dbReference>
<dbReference type="GO" id="GO:0005829">
    <property type="term" value="C:cytosol"/>
    <property type="evidence" value="ECO:0007669"/>
    <property type="project" value="TreeGrafter"/>
</dbReference>
<accession>A0A5A9NDJ1</accession>
<feature type="compositionally biased region" description="Polar residues" evidence="5">
    <location>
        <begin position="326"/>
        <end position="349"/>
    </location>
</feature>
<evidence type="ECO:0000256" key="4">
    <source>
        <dbReference type="ARBA" id="ARBA00023212"/>
    </source>
</evidence>
<dbReference type="InterPro" id="IPR012461">
    <property type="entry name" value="SACK1"/>
</dbReference>
<name>A0A5A9NDJ1_9TELE</name>
<sequence>MALSQCLEDSPGWKTTRIGQDLNLKELYNERHRLALEELVAGGVEAFAGFLKKERIPNFLSDDEIRRISRAAVVPRSVSLIGDDSHLEQSGTLDCSSVTYFPEISDIEPPVLEMGWPAFTTGSFRGVTRAVAYFQPNYGECIYSCKEAARRMIKNAKEVIAIVTDSLTDLDIFQDLKEACTHRRIPVYILIDQSAAPSFLQMCNNLNVQLDDLQHMKVRSITGSTYYMRSGAQITGKVHERFMLIDGNRVATGSYRFNWTDGKLNSSNLIELSGQITEKFDEEFRILYAQSLPLPGNTRAPSSVRNSGIYDHLFLKPPGTPPSRLARTTKTQPDCLTSTPARLQTPEIQHQNRDTHDQDRKNNPVSDTSTLGEDWLEQELREEELSSADPVREQAKNVCNPITTETQTEDVMITPQVPYCHISTQTTHHMADVGVQTAPQVVNPTLQTGSGSNLIGSGGSSNSCSSSHRNLKEANHCPPVHTAVPRDGNLRESIQKLTKDRQYHYSSIRTKLDHMVMLLSHKRELTDLTNLTMRPGLISGCNGQQEGRLVHGTLGNVGIGTWPRSRCHQ</sequence>
<reference evidence="7 8" key="1">
    <citation type="journal article" date="2019" name="Mol. Ecol. Resour.">
        <title>Chromosome-level genome assembly of Triplophysa tibetana, a fish adapted to the harsh high-altitude environment of the Tibetan Plateau.</title>
        <authorList>
            <person name="Yang X."/>
            <person name="Liu H."/>
            <person name="Ma Z."/>
            <person name="Zou Y."/>
            <person name="Zou M."/>
            <person name="Mao Y."/>
            <person name="Li X."/>
            <person name="Wang H."/>
            <person name="Chen T."/>
            <person name="Wang W."/>
            <person name="Yang R."/>
        </authorList>
    </citation>
    <scope>NUCLEOTIDE SEQUENCE [LARGE SCALE GENOMIC DNA]</scope>
    <source>
        <strain evidence="7">TTIB1903HZAU</strain>
        <tissue evidence="7">Muscle</tissue>
    </source>
</reference>
<dbReference type="SUPFAM" id="SSF56024">
    <property type="entry name" value="Phospholipase D/nuclease"/>
    <property type="match status" value="1"/>
</dbReference>
<feature type="compositionally biased region" description="Basic and acidic residues" evidence="5">
    <location>
        <begin position="350"/>
        <end position="362"/>
    </location>
</feature>
<dbReference type="GO" id="GO:0097431">
    <property type="term" value="C:mitotic spindle pole"/>
    <property type="evidence" value="ECO:0007669"/>
    <property type="project" value="TreeGrafter"/>
</dbReference>